<dbReference type="InterPro" id="IPR039104">
    <property type="entry name" value="6PGL"/>
</dbReference>
<reference evidence="2 3" key="1">
    <citation type="journal article" date="2016" name="Nat. Commun.">
        <title>Thousands of microbial genomes shed light on interconnected biogeochemical processes in an aquifer system.</title>
        <authorList>
            <person name="Anantharaman K."/>
            <person name="Brown C.T."/>
            <person name="Hug L.A."/>
            <person name="Sharon I."/>
            <person name="Castelle C.J."/>
            <person name="Probst A.J."/>
            <person name="Thomas B.C."/>
            <person name="Singh A."/>
            <person name="Wilkins M.J."/>
            <person name="Karaoz U."/>
            <person name="Brodie E.L."/>
            <person name="Williams K.H."/>
            <person name="Hubbard S.S."/>
            <person name="Banfield J.F."/>
        </authorList>
    </citation>
    <scope>NUCLEOTIDE SEQUENCE [LARGE SCALE GENOMIC DNA]</scope>
</reference>
<sequence length="225" mass="25593">MINIYKESSDLIWQRAYKRLVGKLEKQEKSLILLSGGSVTVLYPLLADYIRFQKPNVALGQVDERFQPLYSEDQNGKVIEKTGLFDAFEKGKSPVFLVSQEGVLERAALEYDTVLKKLFEEYPYKTAILGIGEDGHTAGFLPGYESEWNKDRLVVGYRNNGKYPMRISLTPKALRHIDYALVVAMGEGKRGVIKNLELRIMNYELNKFPAGILGQMKEVDVYTDV</sequence>
<dbReference type="PANTHER" id="PTHR11054:SF0">
    <property type="entry name" value="6-PHOSPHOGLUCONOLACTONASE"/>
    <property type="match status" value="1"/>
</dbReference>
<dbReference type="Pfam" id="PF01182">
    <property type="entry name" value="Glucosamine_iso"/>
    <property type="match status" value="1"/>
</dbReference>
<feature type="non-terminal residue" evidence="2">
    <location>
        <position position="225"/>
    </location>
</feature>
<name>A0A1F5ZNM7_9BACT</name>
<feature type="domain" description="Glucosamine/galactosamine-6-phosphate isomerase" evidence="1">
    <location>
        <begin position="16"/>
        <end position="197"/>
    </location>
</feature>
<protein>
    <recommendedName>
        <fullName evidence="1">Glucosamine/galactosamine-6-phosphate isomerase domain-containing protein</fullName>
    </recommendedName>
</protein>
<evidence type="ECO:0000259" key="1">
    <source>
        <dbReference type="Pfam" id="PF01182"/>
    </source>
</evidence>
<dbReference type="PANTHER" id="PTHR11054">
    <property type="entry name" value="6-PHOSPHOGLUCONOLACTONASE"/>
    <property type="match status" value="1"/>
</dbReference>
<accession>A0A1F5ZNM7</accession>
<evidence type="ECO:0000313" key="3">
    <source>
        <dbReference type="Proteomes" id="UP000177383"/>
    </source>
</evidence>
<dbReference type="SUPFAM" id="SSF100950">
    <property type="entry name" value="NagB/RpiA/CoA transferase-like"/>
    <property type="match status" value="1"/>
</dbReference>
<gene>
    <name evidence="2" type="ORF">A2773_05155</name>
</gene>
<organism evidence="2 3">
    <name type="scientific">Candidatus Gottesmanbacteria bacterium RIFCSPHIGHO2_01_FULL_39_10</name>
    <dbReference type="NCBI Taxonomy" id="1798375"/>
    <lineage>
        <taxon>Bacteria</taxon>
        <taxon>Candidatus Gottesmaniibacteriota</taxon>
    </lineage>
</organism>
<proteinExistence type="predicted"/>
<dbReference type="Gene3D" id="3.40.50.1360">
    <property type="match status" value="1"/>
</dbReference>
<dbReference type="Proteomes" id="UP000177383">
    <property type="component" value="Unassembled WGS sequence"/>
</dbReference>
<dbReference type="InterPro" id="IPR037171">
    <property type="entry name" value="NagB/RpiA_transferase-like"/>
</dbReference>
<comment type="caution">
    <text evidence="2">The sequence shown here is derived from an EMBL/GenBank/DDBJ whole genome shotgun (WGS) entry which is preliminary data.</text>
</comment>
<dbReference type="EMBL" id="MFJE01000024">
    <property type="protein sequence ID" value="OGG14110.1"/>
    <property type="molecule type" value="Genomic_DNA"/>
</dbReference>
<evidence type="ECO:0000313" key="2">
    <source>
        <dbReference type="EMBL" id="OGG14110.1"/>
    </source>
</evidence>
<dbReference type="STRING" id="1798375.A2773_05155"/>
<dbReference type="GO" id="GO:0005975">
    <property type="term" value="P:carbohydrate metabolic process"/>
    <property type="evidence" value="ECO:0007669"/>
    <property type="project" value="InterPro"/>
</dbReference>
<dbReference type="InterPro" id="IPR006148">
    <property type="entry name" value="Glc/Gal-6P_isomerase"/>
</dbReference>
<dbReference type="AlphaFoldDB" id="A0A1F5ZNM7"/>